<dbReference type="AlphaFoldDB" id="U3PG82"/>
<reference evidence="4 5" key="1">
    <citation type="journal article" date="2013" name="Genome Announc.">
        <title>Complete Genome Sequence of Leifsonia xyli subsp. cynodontis Strain DSM46306, a Gram-Positive Bacterial Pathogen of Grasses.</title>
        <authorList>
            <person name="Monteiro-Vitorello C.B."/>
            <person name="Zerillo M.M."/>
            <person name="Van Sluys M.A."/>
            <person name="Camargo L.E."/>
            <person name="Kitajima J.P."/>
        </authorList>
    </citation>
    <scope>NUCLEOTIDE SEQUENCE [LARGE SCALE GENOMIC DNA]</scope>
    <source>
        <strain evidence="4 5">DSM 46306</strain>
    </source>
</reference>
<dbReference type="EMBL" id="CP006734">
    <property type="protein sequence ID" value="AGW42688.1"/>
    <property type="molecule type" value="Genomic_DNA"/>
</dbReference>
<organism evidence="4 5">
    <name type="scientific">Leifsonia xyli subsp. cynodontis DSM 46306</name>
    <dbReference type="NCBI Taxonomy" id="1389489"/>
    <lineage>
        <taxon>Bacteria</taxon>
        <taxon>Bacillati</taxon>
        <taxon>Actinomycetota</taxon>
        <taxon>Actinomycetes</taxon>
        <taxon>Micrococcales</taxon>
        <taxon>Microbacteriaceae</taxon>
        <taxon>Leifsonia</taxon>
    </lineage>
</organism>
<dbReference type="RefSeq" id="WP_021756156.1">
    <property type="nucleotide sequence ID" value="NC_022438.1"/>
</dbReference>
<dbReference type="InterPro" id="IPR002347">
    <property type="entry name" value="SDR_fam"/>
</dbReference>
<name>U3PG82_LEIXC</name>
<dbReference type="PRINTS" id="PR00081">
    <property type="entry name" value="GDHRDH"/>
</dbReference>
<evidence type="ECO:0000313" key="5">
    <source>
        <dbReference type="Proteomes" id="UP000016743"/>
    </source>
</evidence>
<evidence type="ECO:0000256" key="1">
    <source>
        <dbReference type="ARBA" id="ARBA00006484"/>
    </source>
</evidence>
<feature type="region of interest" description="Disordered" evidence="3">
    <location>
        <begin position="62"/>
        <end position="83"/>
    </location>
</feature>
<feature type="region of interest" description="Disordered" evidence="3">
    <location>
        <begin position="289"/>
        <end position="313"/>
    </location>
</feature>
<dbReference type="PANTHER" id="PTHR24322:SF736">
    <property type="entry name" value="RETINOL DEHYDROGENASE 10"/>
    <property type="match status" value="1"/>
</dbReference>
<dbReference type="Pfam" id="PF00106">
    <property type="entry name" value="adh_short"/>
    <property type="match status" value="1"/>
</dbReference>
<keyword evidence="5" id="KW-1185">Reference proteome</keyword>
<comment type="similarity">
    <text evidence="1">Belongs to the short-chain dehydrogenases/reductases (SDR) family.</text>
</comment>
<feature type="region of interest" description="Disordered" evidence="3">
    <location>
        <begin position="1"/>
        <end position="27"/>
    </location>
</feature>
<dbReference type="PATRIC" id="fig|1389489.3.peg.2687"/>
<dbReference type="STRING" id="1389489.O159_28020"/>
<dbReference type="KEGG" id="lxy:O159_28020"/>
<keyword evidence="2" id="KW-0560">Oxidoreductase</keyword>
<gene>
    <name evidence="4" type="ORF">O159_28020</name>
</gene>
<dbReference type="Proteomes" id="UP000016743">
    <property type="component" value="Chromosome"/>
</dbReference>
<evidence type="ECO:0000256" key="2">
    <source>
        <dbReference type="ARBA" id="ARBA00023002"/>
    </source>
</evidence>
<evidence type="ECO:0008006" key="6">
    <source>
        <dbReference type="Google" id="ProtNLM"/>
    </source>
</evidence>
<dbReference type="eggNOG" id="COG0300">
    <property type="taxonomic scope" value="Bacteria"/>
</dbReference>
<sequence>MMETWRERFGARGCSSPARSPARGRSTRSALLEGARAVVLWDRDKSALARLTDRLRQEILAGRAGGWGSPPRSPSSAAGRPETSVHPHVIDVGELGAIAQTAQAVRREIGGIDILINNAGIVRGKLFWEHDNGDDIRPTMQVNALAPMYIPREFLPGMLTSPRAARIVTIAPAAGGLASPRMSVSVASKWTVIGWSDSLRLELKREEGYDRVKITTVVAGSTGAGTSEGARGLLRTPLLTPEQVVDRVWRAMLTGRPMLSLPWPLGLAKLLEGVCCRRGRWTRWRHGRSVSTGRLTGPPAAPEGVRLRRRLSR</sequence>
<feature type="compositionally biased region" description="Basic and acidic residues" evidence="3">
    <location>
        <begin position="1"/>
        <end position="10"/>
    </location>
</feature>
<dbReference type="Gene3D" id="3.40.50.720">
    <property type="entry name" value="NAD(P)-binding Rossmann-like Domain"/>
    <property type="match status" value="1"/>
</dbReference>
<proteinExistence type="inferred from homology"/>
<evidence type="ECO:0000313" key="4">
    <source>
        <dbReference type="EMBL" id="AGW42688.1"/>
    </source>
</evidence>
<dbReference type="InterPro" id="IPR036291">
    <property type="entry name" value="NAD(P)-bd_dom_sf"/>
</dbReference>
<accession>U3PG82</accession>
<evidence type="ECO:0000256" key="3">
    <source>
        <dbReference type="SAM" id="MobiDB-lite"/>
    </source>
</evidence>
<dbReference type="PANTHER" id="PTHR24322">
    <property type="entry name" value="PKSB"/>
    <property type="match status" value="1"/>
</dbReference>
<dbReference type="SUPFAM" id="SSF51735">
    <property type="entry name" value="NAD(P)-binding Rossmann-fold domains"/>
    <property type="match status" value="1"/>
</dbReference>
<protein>
    <recommendedName>
        <fullName evidence="6">SDR family NAD(P)-dependent oxidoreductase</fullName>
    </recommendedName>
</protein>
<dbReference type="GO" id="GO:0016616">
    <property type="term" value="F:oxidoreductase activity, acting on the CH-OH group of donors, NAD or NADP as acceptor"/>
    <property type="evidence" value="ECO:0007669"/>
    <property type="project" value="TreeGrafter"/>
</dbReference>
<dbReference type="HOGENOM" id="CLU_010194_2_5_11"/>
<feature type="compositionally biased region" description="Low complexity" evidence="3">
    <location>
        <begin position="15"/>
        <end position="27"/>
    </location>
</feature>